<evidence type="ECO:0000313" key="2">
    <source>
        <dbReference type="Proteomes" id="UP000032304"/>
    </source>
</evidence>
<keyword evidence="2" id="KW-1185">Reference proteome</keyword>
<proteinExistence type="predicted"/>
<reference evidence="1 2" key="1">
    <citation type="journal article" date="2012" name="Nature">
        <title>Repeated polyploidization of Gossypium genomes and the evolution of spinnable cotton fibres.</title>
        <authorList>
            <person name="Paterson A.H."/>
            <person name="Wendel J.F."/>
            <person name="Gundlach H."/>
            <person name="Guo H."/>
            <person name="Jenkins J."/>
            <person name="Jin D."/>
            <person name="Llewellyn D."/>
            <person name="Showmaker K.C."/>
            <person name="Shu S."/>
            <person name="Udall J."/>
            <person name="Yoo M.J."/>
            <person name="Byers R."/>
            <person name="Chen W."/>
            <person name="Doron-Faigenboim A."/>
            <person name="Duke M.V."/>
            <person name="Gong L."/>
            <person name="Grimwood J."/>
            <person name="Grover C."/>
            <person name="Grupp K."/>
            <person name="Hu G."/>
            <person name="Lee T.H."/>
            <person name="Li J."/>
            <person name="Lin L."/>
            <person name="Liu T."/>
            <person name="Marler B.S."/>
            <person name="Page J.T."/>
            <person name="Roberts A.W."/>
            <person name="Romanel E."/>
            <person name="Sanders W.S."/>
            <person name="Szadkowski E."/>
            <person name="Tan X."/>
            <person name="Tang H."/>
            <person name="Xu C."/>
            <person name="Wang J."/>
            <person name="Wang Z."/>
            <person name="Zhang D."/>
            <person name="Zhang L."/>
            <person name="Ashrafi H."/>
            <person name="Bedon F."/>
            <person name="Bowers J.E."/>
            <person name="Brubaker C.L."/>
            <person name="Chee P.W."/>
            <person name="Das S."/>
            <person name="Gingle A.R."/>
            <person name="Haigler C.H."/>
            <person name="Harker D."/>
            <person name="Hoffmann L.V."/>
            <person name="Hovav R."/>
            <person name="Jones D.C."/>
            <person name="Lemke C."/>
            <person name="Mansoor S."/>
            <person name="ur Rahman M."/>
            <person name="Rainville L.N."/>
            <person name="Rambani A."/>
            <person name="Reddy U.K."/>
            <person name="Rong J.K."/>
            <person name="Saranga Y."/>
            <person name="Scheffler B.E."/>
            <person name="Scheffler J.A."/>
            <person name="Stelly D.M."/>
            <person name="Triplett B.A."/>
            <person name="Van Deynze A."/>
            <person name="Vaslin M.F."/>
            <person name="Waghmare V.N."/>
            <person name="Walford S.A."/>
            <person name="Wright R.J."/>
            <person name="Zaki E.A."/>
            <person name="Zhang T."/>
            <person name="Dennis E.S."/>
            <person name="Mayer K.F."/>
            <person name="Peterson D.G."/>
            <person name="Rokhsar D.S."/>
            <person name="Wang X."/>
            <person name="Schmutz J."/>
        </authorList>
    </citation>
    <scope>NUCLEOTIDE SEQUENCE [LARGE SCALE GENOMIC DNA]</scope>
</reference>
<dbReference type="Gramene" id="KJB69869">
    <property type="protein sequence ID" value="KJB69869"/>
    <property type="gene ID" value="B456_011G047400"/>
</dbReference>
<dbReference type="AlphaFoldDB" id="A0A0D2UMD6"/>
<evidence type="ECO:0000313" key="1">
    <source>
        <dbReference type="EMBL" id="KJB69869.1"/>
    </source>
</evidence>
<organism evidence="1 2">
    <name type="scientific">Gossypium raimondii</name>
    <name type="common">Peruvian cotton</name>
    <name type="synonym">Gossypium klotzschianum subsp. raimondii</name>
    <dbReference type="NCBI Taxonomy" id="29730"/>
    <lineage>
        <taxon>Eukaryota</taxon>
        <taxon>Viridiplantae</taxon>
        <taxon>Streptophyta</taxon>
        <taxon>Embryophyta</taxon>
        <taxon>Tracheophyta</taxon>
        <taxon>Spermatophyta</taxon>
        <taxon>Magnoliopsida</taxon>
        <taxon>eudicotyledons</taxon>
        <taxon>Gunneridae</taxon>
        <taxon>Pentapetalae</taxon>
        <taxon>rosids</taxon>
        <taxon>malvids</taxon>
        <taxon>Malvales</taxon>
        <taxon>Malvaceae</taxon>
        <taxon>Malvoideae</taxon>
        <taxon>Gossypium</taxon>
    </lineage>
</organism>
<dbReference type="EMBL" id="CM001750">
    <property type="protein sequence ID" value="KJB69869.1"/>
    <property type="molecule type" value="Genomic_DNA"/>
</dbReference>
<sequence>MAIINIGALSKKIGDREQKVLKNKKRHQLQYIIYLINPTSIYIETAIAYSCYQMGFLLQKILPQHKPKKGKKKTESIHGLHQMYVHDNYMTARGSSLLRNK</sequence>
<accession>A0A0D2UMD6</accession>
<dbReference type="Proteomes" id="UP000032304">
    <property type="component" value="Chromosome 11"/>
</dbReference>
<name>A0A0D2UMD6_GOSRA</name>
<gene>
    <name evidence="1" type="ORF">B456_011G047400</name>
</gene>
<protein>
    <submittedName>
        <fullName evidence="1">Uncharacterized protein</fullName>
    </submittedName>
</protein>